<sequence length="173" mass="19226">MSPVVQIMEHLVSRCQETCQLAILDQGQVFYVEKVDSNQTIRTITRVGDRRPANATALGKALLSGLTDQEVRELYAEGLPHLTEQTITDMETLLAQLSEIRAGGFALEQGESTPQLACSALPLRQRDRVFAAMSVAVPLFRATEEKQALIRSCLLEAREAIELLAERRDFILT</sequence>
<protein>
    <submittedName>
        <fullName evidence="2">Transcriptional regulator, IclR family</fullName>
    </submittedName>
</protein>
<dbReference type="GO" id="GO:0003677">
    <property type="term" value="F:DNA binding"/>
    <property type="evidence" value="ECO:0007669"/>
    <property type="project" value="TreeGrafter"/>
</dbReference>
<evidence type="ECO:0000313" key="2">
    <source>
        <dbReference type="EMBL" id="EJX02042.1"/>
    </source>
</evidence>
<organism evidence="2">
    <name type="scientific">gut metagenome</name>
    <dbReference type="NCBI Taxonomy" id="749906"/>
    <lineage>
        <taxon>unclassified sequences</taxon>
        <taxon>metagenomes</taxon>
        <taxon>organismal metagenomes</taxon>
    </lineage>
</organism>
<dbReference type="Pfam" id="PF01614">
    <property type="entry name" value="IclR_C"/>
    <property type="match status" value="1"/>
</dbReference>
<proteinExistence type="predicted"/>
<name>J9G4C9_9ZZZZ</name>
<gene>
    <name evidence="2" type="ORF">EVA_09850</name>
</gene>
<dbReference type="SUPFAM" id="SSF55781">
    <property type="entry name" value="GAF domain-like"/>
    <property type="match status" value="1"/>
</dbReference>
<dbReference type="PANTHER" id="PTHR30136">
    <property type="entry name" value="HELIX-TURN-HELIX TRANSCRIPTIONAL REGULATOR, ICLR FAMILY"/>
    <property type="match status" value="1"/>
</dbReference>
<dbReference type="InterPro" id="IPR014757">
    <property type="entry name" value="Tscrpt_reg_IclR_C"/>
</dbReference>
<dbReference type="AlphaFoldDB" id="J9G4C9"/>
<dbReference type="PANTHER" id="PTHR30136:SF24">
    <property type="entry name" value="HTH-TYPE TRANSCRIPTIONAL REPRESSOR ALLR"/>
    <property type="match status" value="1"/>
</dbReference>
<dbReference type="InterPro" id="IPR050707">
    <property type="entry name" value="HTH_MetabolicPath_Reg"/>
</dbReference>
<dbReference type="InterPro" id="IPR029016">
    <property type="entry name" value="GAF-like_dom_sf"/>
</dbReference>
<evidence type="ECO:0000259" key="1">
    <source>
        <dbReference type="PROSITE" id="PS51078"/>
    </source>
</evidence>
<dbReference type="PROSITE" id="PS51078">
    <property type="entry name" value="ICLR_ED"/>
    <property type="match status" value="1"/>
</dbReference>
<accession>J9G4C9</accession>
<dbReference type="GO" id="GO:0003700">
    <property type="term" value="F:DNA-binding transcription factor activity"/>
    <property type="evidence" value="ECO:0007669"/>
    <property type="project" value="TreeGrafter"/>
</dbReference>
<dbReference type="Gene3D" id="3.30.450.40">
    <property type="match status" value="1"/>
</dbReference>
<reference evidence="2" key="1">
    <citation type="journal article" date="2012" name="PLoS ONE">
        <title>Gene sets for utilization of primary and secondary nutrition supplies in the distal gut of endangered iberian lynx.</title>
        <authorList>
            <person name="Alcaide M."/>
            <person name="Messina E."/>
            <person name="Richter M."/>
            <person name="Bargiela R."/>
            <person name="Peplies J."/>
            <person name="Huws S.A."/>
            <person name="Newbold C.J."/>
            <person name="Golyshin P.N."/>
            <person name="Simon M.A."/>
            <person name="Lopez G."/>
            <person name="Yakimov M.M."/>
            <person name="Ferrer M."/>
        </authorList>
    </citation>
    <scope>NUCLEOTIDE SEQUENCE</scope>
</reference>
<dbReference type="GO" id="GO:0045892">
    <property type="term" value="P:negative regulation of DNA-templated transcription"/>
    <property type="evidence" value="ECO:0007669"/>
    <property type="project" value="TreeGrafter"/>
</dbReference>
<comment type="caution">
    <text evidence="2">The sequence shown here is derived from an EMBL/GenBank/DDBJ whole genome shotgun (WGS) entry which is preliminary data.</text>
</comment>
<dbReference type="EMBL" id="AMCI01002707">
    <property type="protein sequence ID" value="EJX02042.1"/>
    <property type="molecule type" value="Genomic_DNA"/>
</dbReference>
<feature type="domain" description="IclR-ED" evidence="1">
    <location>
        <begin position="1"/>
        <end position="170"/>
    </location>
</feature>